<keyword evidence="2" id="KW-1185">Reference proteome</keyword>
<evidence type="ECO:0000313" key="1">
    <source>
        <dbReference type="EMBL" id="KAJ1141369.1"/>
    </source>
</evidence>
<gene>
    <name evidence="1" type="ORF">NDU88_007702</name>
</gene>
<organism evidence="1 2">
    <name type="scientific">Pleurodeles waltl</name>
    <name type="common">Iberian ribbed newt</name>
    <dbReference type="NCBI Taxonomy" id="8319"/>
    <lineage>
        <taxon>Eukaryota</taxon>
        <taxon>Metazoa</taxon>
        <taxon>Chordata</taxon>
        <taxon>Craniata</taxon>
        <taxon>Vertebrata</taxon>
        <taxon>Euteleostomi</taxon>
        <taxon>Amphibia</taxon>
        <taxon>Batrachia</taxon>
        <taxon>Caudata</taxon>
        <taxon>Salamandroidea</taxon>
        <taxon>Salamandridae</taxon>
        <taxon>Pleurodelinae</taxon>
        <taxon>Pleurodeles</taxon>
    </lineage>
</organism>
<dbReference type="EMBL" id="JANPWB010000010">
    <property type="protein sequence ID" value="KAJ1141369.1"/>
    <property type="molecule type" value="Genomic_DNA"/>
</dbReference>
<reference evidence="1" key="1">
    <citation type="journal article" date="2022" name="bioRxiv">
        <title>Sequencing and chromosome-scale assembly of the giantPleurodeles waltlgenome.</title>
        <authorList>
            <person name="Brown T."/>
            <person name="Elewa A."/>
            <person name="Iarovenko S."/>
            <person name="Subramanian E."/>
            <person name="Araus A.J."/>
            <person name="Petzold A."/>
            <person name="Susuki M."/>
            <person name="Suzuki K.-i.T."/>
            <person name="Hayashi T."/>
            <person name="Toyoda A."/>
            <person name="Oliveira C."/>
            <person name="Osipova E."/>
            <person name="Leigh N.D."/>
            <person name="Simon A."/>
            <person name="Yun M.H."/>
        </authorList>
    </citation>
    <scope>NUCLEOTIDE SEQUENCE</scope>
    <source>
        <strain evidence="1">20211129_DDA</strain>
        <tissue evidence="1">Liver</tissue>
    </source>
</reference>
<dbReference type="AlphaFoldDB" id="A0AAV7QNT2"/>
<dbReference type="Proteomes" id="UP001066276">
    <property type="component" value="Chromosome 6"/>
</dbReference>
<proteinExistence type="predicted"/>
<comment type="caution">
    <text evidence="1">The sequence shown here is derived from an EMBL/GenBank/DDBJ whole genome shotgun (WGS) entry which is preliminary data.</text>
</comment>
<evidence type="ECO:0000313" key="2">
    <source>
        <dbReference type="Proteomes" id="UP001066276"/>
    </source>
</evidence>
<sequence>MERTLSAHAARRTLTGGGGAIADWRSGWERSRIARAAGADSRRWMAFELWQPIARPQTQRLIPRLLSCLLQEDRTQDVHSAWQDLAQGTVSRHWRGNVY</sequence>
<accession>A0AAV7QNT2</accession>
<protein>
    <submittedName>
        <fullName evidence="1">Uncharacterized protein</fullName>
    </submittedName>
</protein>
<name>A0AAV7QNT2_PLEWA</name>